<organism evidence="4 5">
    <name type="scientific">Candidatus Komeilibacteria bacterium RIFCSPHIGHO2_01_FULL_52_14</name>
    <dbReference type="NCBI Taxonomy" id="1798549"/>
    <lineage>
        <taxon>Bacteria</taxon>
        <taxon>Candidatus Komeiliibacteriota</taxon>
    </lineage>
</organism>
<evidence type="ECO:0000256" key="1">
    <source>
        <dbReference type="ARBA" id="ARBA00022527"/>
    </source>
</evidence>
<dbReference type="InterPro" id="IPR036890">
    <property type="entry name" value="HATPase_C_sf"/>
</dbReference>
<dbReference type="PANTHER" id="PTHR35526">
    <property type="entry name" value="ANTI-SIGMA-F FACTOR RSBW-RELATED"/>
    <property type="match status" value="1"/>
</dbReference>
<dbReference type="SUPFAM" id="SSF55874">
    <property type="entry name" value="ATPase domain of HSP90 chaperone/DNA topoisomerase II/histidine kinase"/>
    <property type="match status" value="1"/>
</dbReference>
<feature type="compositionally biased region" description="Basic and acidic residues" evidence="2">
    <location>
        <begin position="1"/>
        <end position="20"/>
    </location>
</feature>
<dbReference type="Gene3D" id="3.30.565.10">
    <property type="entry name" value="Histidine kinase-like ATPase, C-terminal domain"/>
    <property type="match status" value="1"/>
</dbReference>
<reference evidence="4 5" key="1">
    <citation type="journal article" date="2016" name="Nat. Commun.">
        <title>Thousands of microbial genomes shed light on interconnected biogeochemical processes in an aquifer system.</title>
        <authorList>
            <person name="Anantharaman K."/>
            <person name="Brown C.T."/>
            <person name="Hug L.A."/>
            <person name="Sharon I."/>
            <person name="Castelle C.J."/>
            <person name="Probst A.J."/>
            <person name="Thomas B.C."/>
            <person name="Singh A."/>
            <person name="Wilkins M.J."/>
            <person name="Karaoz U."/>
            <person name="Brodie E.L."/>
            <person name="Williams K.H."/>
            <person name="Hubbard S.S."/>
            <person name="Banfield J.F."/>
        </authorList>
    </citation>
    <scope>NUCLEOTIDE SEQUENCE [LARGE SCALE GENOMIC DNA]</scope>
</reference>
<keyword evidence="1" id="KW-0808">Transferase</keyword>
<evidence type="ECO:0000256" key="2">
    <source>
        <dbReference type="SAM" id="MobiDB-lite"/>
    </source>
</evidence>
<dbReference type="AlphaFoldDB" id="A0A1G2BMM1"/>
<dbReference type="EMBL" id="MHKK01000011">
    <property type="protein sequence ID" value="OGY90378.1"/>
    <property type="molecule type" value="Genomic_DNA"/>
</dbReference>
<name>A0A1G2BMM1_9BACT</name>
<proteinExistence type="predicted"/>
<evidence type="ECO:0000313" key="5">
    <source>
        <dbReference type="Proteomes" id="UP000177817"/>
    </source>
</evidence>
<evidence type="ECO:0000313" key="4">
    <source>
        <dbReference type="EMBL" id="OGY90378.1"/>
    </source>
</evidence>
<dbReference type="CDD" id="cd16936">
    <property type="entry name" value="HATPase_RsbW-like"/>
    <property type="match status" value="1"/>
</dbReference>
<accession>A0A1G2BMM1</accession>
<dbReference type="Pfam" id="PF13581">
    <property type="entry name" value="HATPase_c_2"/>
    <property type="match status" value="1"/>
</dbReference>
<feature type="domain" description="Histidine kinase/HSP90-like ATPase" evidence="3">
    <location>
        <begin position="41"/>
        <end position="154"/>
    </location>
</feature>
<gene>
    <name evidence="4" type="ORF">A2677_01730</name>
</gene>
<dbReference type="GO" id="GO:0004674">
    <property type="term" value="F:protein serine/threonine kinase activity"/>
    <property type="evidence" value="ECO:0007669"/>
    <property type="project" value="UniProtKB-KW"/>
</dbReference>
<evidence type="ECO:0000259" key="3">
    <source>
        <dbReference type="Pfam" id="PF13581"/>
    </source>
</evidence>
<keyword evidence="1" id="KW-0418">Kinase</keyword>
<dbReference type="Proteomes" id="UP000177817">
    <property type="component" value="Unassembled WGS sequence"/>
</dbReference>
<keyword evidence="1" id="KW-0723">Serine/threonine-protein kinase</keyword>
<sequence>MPEKFEEKEKEEGLPGHFEFELNAPPGASPDEFRVIEEPADLVQRAAAERGWEESDVYDIAICFREPIINGLKYGAPKTPEGATNTVQVTVDVWADKIEIFVRDYGKGFDWRNVKDPRAKDALDETHGRGIFFMRRFTDEVRYNAAGNEVTLVKRRRTGVLPPGATPDGFLSPEIHEQGYDVVDTADGFHAWRSKEPEPDTESAK</sequence>
<dbReference type="InterPro" id="IPR003594">
    <property type="entry name" value="HATPase_dom"/>
</dbReference>
<dbReference type="PANTHER" id="PTHR35526:SF3">
    <property type="entry name" value="ANTI-SIGMA-F FACTOR RSBW"/>
    <property type="match status" value="1"/>
</dbReference>
<feature type="region of interest" description="Disordered" evidence="2">
    <location>
        <begin position="1"/>
        <end position="29"/>
    </location>
</feature>
<dbReference type="InterPro" id="IPR050267">
    <property type="entry name" value="Anti-sigma-factor_SerPK"/>
</dbReference>
<comment type="caution">
    <text evidence="4">The sequence shown here is derived from an EMBL/GenBank/DDBJ whole genome shotgun (WGS) entry which is preliminary data.</text>
</comment>
<protein>
    <recommendedName>
        <fullName evidence="3">Histidine kinase/HSP90-like ATPase domain-containing protein</fullName>
    </recommendedName>
</protein>